<feature type="chain" id="PRO_5046630159" evidence="1">
    <location>
        <begin position="19"/>
        <end position="319"/>
    </location>
</feature>
<dbReference type="Proteomes" id="UP001302274">
    <property type="component" value="Unassembled WGS sequence"/>
</dbReference>
<feature type="signal peptide" evidence="1">
    <location>
        <begin position="1"/>
        <end position="18"/>
    </location>
</feature>
<sequence length="319" mass="35720">MKSLMLALALIAGFNAHASTIDGYSLPINGQQSVENFTLNTVQTRTEYRNETVANTCWRTVFAGYRQVCRQEPITSCWPGPNGRQICDTRWITQCYQEAQYRQESYTCYQTVAVPYEVFSNYVKALVNVKLPNVPAGSSLPQQTCNIDFRLEGGNFSSYANCSEFIVIASRSATESREDQTVIQDRKFNISLLDTKTVTAPVRGGIGEMRLEGQTLVFRTGDLTKNPNFSLKLFVERRKLLKGDETLINRNLAPGEYTFEKTSDEYGTVRISLAKLFGGINAKRKHVLKVDINVLTSTENSINPSLPKMSASESITVNE</sequence>
<keyword evidence="3" id="KW-1185">Reference proteome</keyword>
<evidence type="ECO:0000313" key="2">
    <source>
        <dbReference type="EMBL" id="MEA9355023.1"/>
    </source>
</evidence>
<organism evidence="2 3">
    <name type="scientific">Bacteriovorax antarcticus</name>
    <dbReference type="NCBI Taxonomy" id="3088717"/>
    <lineage>
        <taxon>Bacteria</taxon>
        <taxon>Pseudomonadati</taxon>
        <taxon>Bdellovibrionota</taxon>
        <taxon>Bacteriovoracia</taxon>
        <taxon>Bacteriovoracales</taxon>
        <taxon>Bacteriovoracaceae</taxon>
        <taxon>Bacteriovorax</taxon>
    </lineage>
</organism>
<name>A0ABU5VPR1_9BACT</name>
<reference evidence="2 3" key="1">
    <citation type="submission" date="2023-11" db="EMBL/GenBank/DDBJ databases">
        <title>A Novel Polar Bacteriovorax (B. antarcticus) Isolated from the Biocrust in Antarctica.</title>
        <authorList>
            <person name="Mun W."/>
            <person name="Choi S.Y."/>
            <person name="Mitchell R.J."/>
        </authorList>
    </citation>
    <scope>NUCLEOTIDE SEQUENCE [LARGE SCALE GENOMIC DNA]</scope>
    <source>
        <strain evidence="2 3">PP10</strain>
    </source>
</reference>
<comment type="caution">
    <text evidence="2">The sequence shown here is derived from an EMBL/GenBank/DDBJ whole genome shotgun (WGS) entry which is preliminary data.</text>
</comment>
<gene>
    <name evidence="2" type="ORF">SHI21_02365</name>
</gene>
<proteinExistence type="predicted"/>
<accession>A0ABU5VPR1</accession>
<dbReference type="EMBL" id="JAYGJQ010000001">
    <property type="protein sequence ID" value="MEA9355023.1"/>
    <property type="molecule type" value="Genomic_DNA"/>
</dbReference>
<dbReference type="RefSeq" id="WP_323574513.1">
    <property type="nucleotide sequence ID" value="NZ_JAYGJQ010000001.1"/>
</dbReference>
<evidence type="ECO:0000256" key="1">
    <source>
        <dbReference type="SAM" id="SignalP"/>
    </source>
</evidence>
<protein>
    <submittedName>
        <fullName evidence="2">Uncharacterized protein</fullName>
    </submittedName>
</protein>
<evidence type="ECO:0000313" key="3">
    <source>
        <dbReference type="Proteomes" id="UP001302274"/>
    </source>
</evidence>
<keyword evidence="1" id="KW-0732">Signal</keyword>